<dbReference type="InterPro" id="IPR046595">
    <property type="entry name" value="DUF6653"/>
</dbReference>
<keyword evidence="3" id="KW-1185">Reference proteome</keyword>
<name>A0A918GTM5_9PSEU</name>
<reference evidence="2" key="2">
    <citation type="submission" date="2020-09" db="EMBL/GenBank/DDBJ databases">
        <authorList>
            <person name="Sun Q."/>
            <person name="Ohkuma M."/>
        </authorList>
    </citation>
    <scope>NUCLEOTIDE SEQUENCE</scope>
    <source>
        <strain evidence="2">JCM 3276</strain>
    </source>
</reference>
<reference evidence="2" key="1">
    <citation type="journal article" date="2014" name="Int. J. Syst. Evol. Microbiol.">
        <title>Complete genome sequence of Corynebacterium casei LMG S-19264T (=DSM 44701T), isolated from a smear-ripened cheese.</title>
        <authorList>
            <consortium name="US DOE Joint Genome Institute (JGI-PGF)"/>
            <person name="Walter F."/>
            <person name="Albersmeier A."/>
            <person name="Kalinowski J."/>
            <person name="Ruckert C."/>
        </authorList>
    </citation>
    <scope>NUCLEOTIDE SEQUENCE</scope>
    <source>
        <strain evidence="2">JCM 3276</strain>
    </source>
</reference>
<protein>
    <submittedName>
        <fullName evidence="2">Uncharacterized protein</fullName>
    </submittedName>
</protein>
<gene>
    <name evidence="2" type="ORF">GCM10010171_60610</name>
</gene>
<accession>A0A918GTM5</accession>
<evidence type="ECO:0000313" key="3">
    <source>
        <dbReference type="Proteomes" id="UP000660680"/>
    </source>
</evidence>
<feature type="transmembrane region" description="Helical" evidence="1">
    <location>
        <begin position="101"/>
        <end position="119"/>
    </location>
</feature>
<proteinExistence type="predicted"/>
<keyword evidence="1" id="KW-0812">Transmembrane</keyword>
<dbReference type="EMBL" id="BMRB01000009">
    <property type="protein sequence ID" value="GGS57538.1"/>
    <property type="molecule type" value="Genomic_DNA"/>
</dbReference>
<keyword evidence="1" id="KW-1133">Transmembrane helix</keyword>
<comment type="caution">
    <text evidence="2">The sequence shown here is derived from an EMBL/GenBank/DDBJ whole genome shotgun (WGS) entry which is preliminary data.</text>
</comment>
<evidence type="ECO:0000256" key="1">
    <source>
        <dbReference type="SAM" id="Phobius"/>
    </source>
</evidence>
<dbReference type="Proteomes" id="UP000660680">
    <property type="component" value="Unassembled WGS sequence"/>
</dbReference>
<dbReference type="AlphaFoldDB" id="A0A918GTM5"/>
<sequence length="129" mass="14375">MFARHCHPLSAWSRWATTPLTLLPFWTRRWRDAAVVGAWFALNPVVFGKPRDTTAWASRAMLGEEHWIGERPRDAAMAVNAAATLAGVLAAAGAWRRRPALAAGAMAVQMGLLMAYWELMVRHHEAVTR</sequence>
<dbReference type="Pfam" id="PF20358">
    <property type="entry name" value="DUF6653"/>
    <property type="match status" value="1"/>
</dbReference>
<organism evidence="2 3">
    <name type="scientific">Actinokineospora fastidiosa</name>
    <dbReference type="NCBI Taxonomy" id="1816"/>
    <lineage>
        <taxon>Bacteria</taxon>
        <taxon>Bacillati</taxon>
        <taxon>Actinomycetota</taxon>
        <taxon>Actinomycetes</taxon>
        <taxon>Pseudonocardiales</taxon>
        <taxon>Pseudonocardiaceae</taxon>
        <taxon>Actinokineospora</taxon>
    </lineage>
</organism>
<feature type="transmembrane region" description="Helical" evidence="1">
    <location>
        <begin position="75"/>
        <end position="95"/>
    </location>
</feature>
<keyword evidence="1" id="KW-0472">Membrane</keyword>
<evidence type="ECO:0000313" key="2">
    <source>
        <dbReference type="EMBL" id="GGS57538.1"/>
    </source>
</evidence>